<sequence length="97" mass="10192">MAWASWTTTGVFTGSAGVRSNELGVMTGDLTVHTTWDGSQAYVAVQYSGASDWYTMSGSPVPCRSEADSRNLHQAVVEAVRAGGAQGVPPDWNAVTL</sequence>
<gene>
    <name evidence="3" type="ORF">FNX44_013865</name>
    <name evidence="1" type="ORF">H3146_02155</name>
    <name evidence="2" type="ORF">H3147_06945</name>
</gene>
<dbReference type="Proteomes" id="UP000320857">
    <property type="component" value="Unassembled WGS sequence"/>
</dbReference>
<dbReference type="Proteomes" id="UP000517765">
    <property type="component" value="Unassembled WGS sequence"/>
</dbReference>
<reference evidence="5 6" key="2">
    <citation type="submission" date="2020-05" db="EMBL/GenBank/DDBJ databases">
        <title>Classification of alakaliphilic streptomycetes isolated from an alkaline soil next to Lonar Crater, India and a proposal for the recognition of Streptomyces alkaliterrae sp. nov.</title>
        <authorList>
            <person name="Golinska P."/>
        </authorList>
    </citation>
    <scope>NUCLEOTIDE SEQUENCE [LARGE SCALE GENOMIC DNA]</scope>
    <source>
        <strain evidence="6">OF3</strain>
        <strain evidence="5">OF8</strain>
    </source>
</reference>
<dbReference type="EMBL" id="JABJWZ010000008">
    <property type="protein sequence ID" value="MBB1252174.1"/>
    <property type="molecule type" value="Genomic_DNA"/>
</dbReference>
<keyword evidence="4" id="KW-1185">Reference proteome</keyword>
<dbReference type="EMBL" id="JABJXA010000027">
    <property type="protein sequence ID" value="MBB1258569.1"/>
    <property type="molecule type" value="Genomic_DNA"/>
</dbReference>
<accession>A0A5P0YRP6</accession>
<evidence type="ECO:0000313" key="1">
    <source>
        <dbReference type="EMBL" id="MBB1252174.1"/>
    </source>
</evidence>
<evidence type="ECO:0000313" key="4">
    <source>
        <dbReference type="Proteomes" id="UP000320857"/>
    </source>
</evidence>
<dbReference type="RefSeq" id="WP_143648484.1">
    <property type="nucleotide sequence ID" value="NZ_JABJWZ010000008.1"/>
</dbReference>
<reference evidence="1" key="3">
    <citation type="journal article" name="Syst. Appl. Microbiol.">
        <title>Streptomyces alkaliterrae sp. nov., isolated from an alkaline soil, and emended descriptions of Streptomyces alkaliphilus, Streptomyces calidiresistens and Streptomyces durbertensis.</title>
        <authorList>
            <person name="Swiecimska M."/>
            <person name="Golinska P."/>
            <person name="Nouioui I."/>
            <person name="Wypij M."/>
            <person name="Rai M."/>
            <person name="Sangal V."/>
            <person name="Goodfellow M."/>
        </authorList>
    </citation>
    <scope>NUCLEOTIDE SEQUENCE</scope>
    <source>
        <strain evidence="1">OF3</strain>
        <strain evidence="2">OF8</strain>
    </source>
</reference>
<comment type="caution">
    <text evidence="3">The sequence shown here is derived from an EMBL/GenBank/DDBJ whole genome shotgun (WGS) entry which is preliminary data.</text>
</comment>
<reference evidence="3 4" key="1">
    <citation type="submission" date="2019-10" db="EMBL/GenBank/DDBJ databases">
        <title>Streptomyces sp. nov., a novel actinobacterium isolated from alkaline environment.</title>
        <authorList>
            <person name="Golinska P."/>
        </authorList>
    </citation>
    <scope>NUCLEOTIDE SEQUENCE [LARGE SCALE GENOMIC DNA]</scope>
    <source>
        <strain evidence="3 4">OF1</strain>
    </source>
</reference>
<dbReference type="EMBL" id="VJYK02000125">
    <property type="protein sequence ID" value="MQS02938.1"/>
    <property type="molecule type" value="Genomic_DNA"/>
</dbReference>
<dbReference type="OrthoDB" id="2895671at2"/>
<organism evidence="3 4">
    <name type="scientific">Streptomyces alkaliterrae</name>
    <dbReference type="NCBI Taxonomy" id="2213162"/>
    <lineage>
        <taxon>Bacteria</taxon>
        <taxon>Bacillati</taxon>
        <taxon>Actinomycetota</taxon>
        <taxon>Actinomycetes</taxon>
        <taxon>Kitasatosporales</taxon>
        <taxon>Streptomycetaceae</taxon>
        <taxon>Streptomyces</taxon>
    </lineage>
</organism>
<protein>
    <submittedName>
        <fullName evidence="3">Uncharacterized protein</fullName>
    </submittedName>
</protein>
<evidence type="ECO:0000313" key="3">
    <source>
        <dbReference type="EMBL" id="MQS02938.1"/>
    </source>
</evidence>
<dbReference type="AlphaFoldDB" id="A0A5P0YRP6"/>
<proteinExistence type="predicted"/>
<evidence type="ECO:0000313" key="6">
    <source>
        <dbReference type="Proteomes" id="UP000525686"/>
    </source>
</evidence>
<evidence type="ECO:0000313" key="2">
    <source>
        <dbReference type="EMBL" id="MBB1258569.1"/>
    </source>
</evidence>
<evidence type="ECO:0000313" key="5">
    <source>
        <dbReference type="Proteomes" id="UP000517765"/>
    </source>
</evidence>
<dbReference type="Proteomes" id="UP000525686">
    <property type="component" value="Unassembled WGS sequence"/>
</dbReference>
<name>A0A5P0YRP6_9ACTN</name>